<comment type="catalytic activity">
    <reaction evidence="18 19">
        <text>alpha-ribazole 5'-phosphate + adenosylcob(III)inamide-GDP = adenosylcob(III)alamin 5'-phosphate + GMP + H(+)</text>
        <dbReference type="Rhea" id="RHEA:23560"/>
        <dbReference type="ChEBI" id="CHEBI:15378"/>
        <dbReference type="ChEBI" id="CHEBI:57918"/>
        <dbReference type="ChEBI" id="CHEBI:58115"/>
        <dbReference type="ChEBI" id="CHEBI:60487"/>
        <dbReference type="ChEBI" id="CHEBI:60493"/>
        <dbReference type="EC" id="2.7.8.26"/>
    </reaction>
</comment>
<evidence type="ECO:0000256" key="15">
    <source>
        <dbReference type="ARBA" id="ARBA00032605"/>
    </source>
</evidence>
<keyword evidence="12 19" id="KW-1133">Transmembrane helix</keyword>
<reference evidence="20" key="1">
    <citation type="submission" date="2022-07" db="EMBL/GenBank/DDBJ databases">
        <title>Ectorhizobium quercum gen.nov., sp. nov.</title>
        <authorList>
            <person name="Ma T."/>
            <person name="Li Y."/>
        </authorList>
    </citation>
    <scope>NUCLEOTIDE SEQUENCE</scope>
    <source>
        <strain evidence="20">BDR2-2</strain>
    </source>
</reference>
<name>A0AAE3N755_9HYPH</name>
<evidence type="ECO:0000256" key="2">
    <source>
        <dbReference type="ARBA" id="ARBA00004651"/>
    </source>
</evidence>
<evidence type="ECO:0000256" key="18">
    <source>
        <dbReference type="ARBA" id="ARBA00049504"/>
    </source>
</evidence>
<dbReference type="HAMAP" id="MF_00719">
    <property type="entry name" value="CobS"/>
    <property type="match status" value="1"/>
</dbReference>
<comment type="caution">
    <text evidence="20">The sequence shown here is derived from an EMBL/GenBank/DDBJ whole genome shotgun (WGS) entry which is preliminary data.</text>
</comment>
<evidence type="ECO:0000256" key="10">
    <source>
        <dbReference type="ARBA" id="ARBA00022692"/>
    </source>
</evidence>
<dbReference type="GO" id="GO:0005886">
    <property type="term" value="C:plasma membrane"/>
    <property type="evidence" value="ECO:0007669"/>
    <property type="project" value="UniProtKB-SubCell"/>
</dbReference>
<comment type="catalytic activity">
    <reaction evidence="17 19">
        <text>alpha-ribazole + adenosylcob(III)inamide-GDP = adenosylcob(III)alamin + GMP + H(+)</text>
        <dbReference type="Rhea" id="RHEA:16049"/>
        <dbReference type="ChEBI" id="CHEBI:10329"/>
        <dbReference type="ChEBI" id="CHEBI:15378"/>
        <dbReference type="ChEBI" id="CHEBI:18408"/>
        <dbReference type="ChEBI" id="CHEBI:58115"/>
        <dbReference type="ChEBI" id="CHEBI:60487"/>
        <dbReference type="EC" id="2.7.8.26"/>
    </reaction>
</comment>
<keyword evidence="13 19" id="KW-0472">Membrane</keyword>
<keyword evidence="7 19" id="KW-1003">Cell membrane</keyword>
<dbReference type="EMBL" id="JANFPI010000011">
    <property type="protein sequence ID" value="MCX8999812.1"/>
    <property type="molecule type" value="Genomic_DNA"/>
</dbReference>
<dbReference type="GO" id="GO:0009236">
    <property type="term" value="P:cobalamin biosynthetic process"/>
    <property type="evidence" value="ECO:0007669"/>
    <property type="project" value="UniProtKB-UniRule"/>
</dbReference>
<evidence type="ECO:0000256" key="19">
    <source>
        <dbReference type="HAMAP-Rule" id="MF_00719"/>
    </source>
</evidence>
<evidence type="ECO:0000313" key="21">
    <source>
        <dbReference type="Proteomes" id="UP001208771"/>
    </source>
</evidence>
<dbReference type="PANTHER" id="PTHR34148">
    <property type="entry name" value="ADENOSYLCOBINAMIDE-GDP RIBAZOLETRANSFERASE"/>
    <property type="match status" value="1"/>
</dbReference>
<sequence length="260" mass="26583">MTMPSFLRNILVACAFLGRVPVPGRVFDGFDGRMGAIAHAFPVAGFLVALPGALLFWLMLTLGTDALVAALLALSLQALVTGALHEDGLADCADGFGGGRSREEVLDIMKDSRIGTFGAIALFMSFALRAAMLASVAMHLPPLAAAFALPASGTLARTLMVAHWQALPPAREQGLATSAGQPDLAGTARALAIGTVLAGIPVIAVFGLPALFLALSLGGIAAFAMTRLAARRINGHTGDTIGAVEQIGEIAVLLAFSLTA</sequence>
<dbReference type="Pfam" id="PF02654">
    <property type="entry name" value="CobS"/>
    <property type="match status" value="1"/>
</dbReference>
<dbReference type="PANTHER" id="PTHR34148:SF1">
    <property type="entry name" value="ADENOSYLCOBINAMIDE-GDP RIBAZOLETRANSFERASE"/>
    <property type="match status" value="1"/>
</dbReference>
<feature type="transmembrane region" description="Helical" evidence="19">
    <location>
        <begin position="114"/>
        <end position="131"/>
    </location>
</feature>
<evidence type="ECO:0000256" key="14">
    <source>
        <dbReference type="ARBA" id="ARBA00025228"/>
    </source>
</evidence>
<comment type="cofactor">
    <cofactor evidence="1 19">
        <name>Mg(2+)</name>
        <dbReference type="ChEBI" id="CHEBI:18420"/>
    </cofactor>
</comment>
<evidence type="ECO:0000256" key="5">
    <source>
        <dbReference type="ARBA" id="ARBA00013200"/>
    </source>
</evidence>
<comment type="similarity">
    <text evidence="4 19">Belongs to the CobS family.</text>
</comment>
<dbReference type="GO" id="GO:0008818">
    <property type="term" value="F:cobalamin 5'-phosphate synthase activity"/>
    <property type="evidence" value="ECO:0007669"/>
    <property type="project" value="UniProtKB-UniRule"/>
</dbReference>
<comment type="function">
    <text evidence="14 19">Joins adenosylcobinamide-GDP and alpha-ribazole to generate adenosylcobalamin (Ado-cobalamin). Also synthesizes adenosylcobalamin 5'-phosphate from adenosylcobinamide-GDP and alpha-ribazole 5'-phosphate.</text>
</comment>
<evidence type="ECO:0000256" key="8">
    <source>
        <dbReference type="ARBA" id="ARBA00022573"/>
    </source>
</evidence>
<comment type="subcellular location">
    <subcellularLocation>
        <location evidence="2 19">Cell membrane</location>
        <topology evidence="2 19">Multi-pass membrane protein</topology>
    </subcellularLocation>
</comment>
<gene>
    <name evidence="19" type="primary">cobS</name>
    <name evidence="20" type="ORF">NOF55_22155</name>
</gene>
<evidence type="ECO:0000256" key="6">
    <source>
        <dbReference type="ARBA" id="ARBA00015850"/>
    </source>
</evidence>
<evidence type="ECO:0000256" key="11">
    <source>
        <dbReference type="ARBA" id="ARBA00022842"/>
    </source>
</evidence>
<keyword evidence="9 19" id="KW-0808">Transferase</keyword>
<feature type="transmembrane region" description="Helical" evidence="19">
    <location>
        <begin position="36"/>
        <end position="59"/>
    </location>
</feature>
<dbReference type="Proteomes" id="UP001208771">
    <property type="component" value="Unassembled WGS sequence"/>
</dbReference>
<dbReference type="InterPro" id="IPR003805">
    <property type="entry name" value="CobS"/>
</dbReference>
<protein>
    <recommendedName>
        <fullName evidence="6 19">Adenosylcobinamide-GDP ribazoletransferase</fullName>
        <ecNumber evidence="5 19">2.7.8.26</ecNumber>
    </recommendedName>
    <alternativeName>
        <fullName evidence="16 19">Cobalamin synthase</fullName>
    </alternativeName>
    <alternativeName>
        <fullName evidence="15 19">Cobalamin-5'-phosphate synthase</fullName>
    </alternativeName>
</protein>
<accession>A0AAE3N755</accession>
<keyword evidence="8 19" id="KW-0169">Cobalamin biosynthesis</keyword>
<keyword evidence="11 19" id="KW-0460">Magnesium</keyword>
<evidence type="ECO:0000256" key="1">
    <source>
        <dbReference type="ARBA" id="ARBA00001946"/>
    </source>
</evidence>
<feature type="transmembrane region" description="Helical" evidence="19">
    <location>
        <begin position="191"/>
        <end position="224"/>
    </location>
</feature>
<evidence type="ECO:0000256" key="17">
    <source>
        <dbReference type="ARBA" id="ARBA00048623"/>
    </source>
</evidence>
<dbReference type="EC" id="2.7.8.26" evidence="5 19"/>
<dbReference type="AlphaFoldDB" id="A0AAE3N755"/>
<dbReference type="RefSeq" id="WP_306413310.1">
    <property type="nucleotide sequence ID" value="NZ_JANFPI010000011.1"/>
</dbReference>
<evidence type="ECO:0000256" key="9">
    <source>
        <dbReference type="ARBA" id="ARBA00022679"/>
    </source>
</evidence>
<proteinExistence type="inferred from homology"/>
<evidence type="ECO:0000256" key="16">
    <source>
        <dbReference type="ARBA" id="ARBA00032853"/>
    </source>
</evidence>
<keyword evidence="21" id="KW-1185">Reference proteome</keyword>
<comment type="caution">
    <text evidence="19">Lacks conserved residue(s) required for the propagation of feature annotation.</text>
</comment>
<comment type="pathway">
    <text evidence="3 19">Cofactor biosynthesis; adenosylcobalamin biosynthesis; adenosylcobalamin from cob(II)yrinate a,c-diamide: step 7/7.</text>
</comment>
<evidence type="ECO:0000256" key="12">
    <source>
        <dbReference type="ARBA" id="ARBA00022989"/>
    </source>
</evidence>
<evidence type="ECO:0000256" key="7">
    <source>
        <dbReference type="ARBA" id="ARBA00022475"/>
    </source>
</evidence>
<dbReference type="GO" id="GO:0051073">
    <property type="term" value="F:adenosylcobinamide-GDP ribazoletransferase activity"/>
    <property type="evidence" value="ECO:0007669"/>
    <property type="project" value="UniProtKB-UniRule"/>
</dbReference>
<evidence type="ECO:0000256" key="13">
    <source>
        <dbReference type="ARBA" id="ARBA00023136"/>
    </source>
</evidence>
<keyword evidence="10 19" id="KW-0812">Transmembrane</keyword>
<evidence type="ECO:0000256" key="3">
    <source>
        <dbReference type="ARBA" id="ARBA00004663"/>
    </source>
</evidence>
<organism evidence="20 21">
    <name type="scientific">Ectorhizobium quercum</name>
    <dbReference type="NCBI Taxonomy" id="2965071"/>
    <lineage>
        <taxon>Bacteria</taxon>
        <taxon>Pseudomonadati</taxon>
        <taxon>Pseudomonadota</taxon>
        <taxon>Alphaproteobacteria</taxon>
        <taxon>Hyphomicrobiales</taxon>
        <taxon>Rhizobiaceae</taxon>
        <taxon>Ectorhizobium</taxon>
    </lineage>
</organism>
<evidence type="ECO:0000313" key="20">
    <source>
        <dbReference type="EMBL" id="MCX8999812.1"/>
    </source>
</evidence>
<evidence type="ECO:0000256" key="4">
    <source>
        <dbReference type="ARBA" id="ARBA00010561"/>
    </source>
</evidence>